<keyword evidence="3" id="KW-1185">Reference proteome</keyword>
<feature type="domain" description="DUF4214" evidence="1">
    <location>
        <begin position="42"/>
        <end position="88"/>
    </location>
</feature>
<name>A0A5C0B3B7_9BURK</name>
<dbReference type="OrthoDB" id="8749115at2"/>
<feature type="domain" description="DUF4214" evidence="1">
    <location>
        <begin position="230"/>
        <end position="286"/>
    </location>
</feature>
<evidence type="ECO:0000313" key="3">
    <source>
        <dbReference type="Proteomes" id="UP000325161"/>
    </source>
</evidence>
<dbReference type="InterPro" id="IPR011050">
    <property type="entry name" value="Pectin_lyase_fold/virulence"/>
</dbReference>
<dbReference type="SMART" id="SM00710">
    <property type="entry name" value="PbH1"/>
    <property type="match status" value="4"/>
</dbReference>
<sequence length="1008" mass="104718">MFMSARVQQAYFTLFGRPADPAGLAFWDNVSASLSDAQLYEALAASPEFQASADITTTSLLTSIYQNAFGRAPDADGLNFWLSVITADGGDLAAVARAAASIISLPTPESADGQAVVNKTQVSIALTEALSNTDHANSIDATTLASAKALLAQTGSTALPEAAALATAITGVAQTVATDTLSKVHSSVQTLYVAVYGRPADPDGLNFWTATLDSLGGDASALATQFISADNAEFVATYGALSADEFLATLYQNLTGRAPDADGASFWKGSIENLTNAGESTLAGFAAVAAQVVQAVVANPTSADANVAKNTAAVAQSFTEQLVQQAGPDADLSQISAAALTAARELLNGVTADPASVTQAQEKVTDLAKGVLEQVGVPVVNPPLVTPPVVSPPATLAFTVDAALENDNPATGAFKTIQAAIDAVGDGRAAVIKVAAGIYTEDLVLKSSITLEGQGDVKVVSAGSDTAVLAEHASNITIKNMVFEENDAVTYQLAFKDASGITLDHVTLIGDERDAATGLYLNGVAGATLSQVTVRAYGKDGIAVVAKDAAPDWKVSKDLTFTDVSATNNGTGLAFYTKGTGIFANPEDAEADINGVVFKGATLISGNGTGVLFGEEGGLKAVHGEFVTPEFGTPSWASIELQNTMVNGNTVQVLSHDRTFPAYIIAAGTDDITVNFDTRVELEGDVPQLVTFTEEAGYSFTIGGSSNIELQRDKSTFWLSDNSDRTTPYQIDVKSSGSEISFSAISYGVTQDIQLTLDANALKTLELSGIYTTARFVLTDTSQLSQLTNIKLTFLTTADILLNLKDAQQSIVLDSSYEGLTSTSSQVDYTGSQHGDTLNIAGRYGSVYTLGSGDDVVSYLGSLQYTYGDPTQLPISSVSTAGVSRVGTREVFGEGVVNAYDTIKNFGASDVIRIETAAERGTFGNVTFGTDNVDLAFAQVAITTQFAQGKNVVFATLPTPDQGYLFVDLDGNGAYEAAKDFAIKIELAGGVTFTQANLELFASEPTPP</sequence>
<proteinExistence type="predicted"/>
<dbReference type="EMBL" id="CP043046">
    <property type="protein sequence ID" value="QEI08404.1"/>
    <property type="molecule type" value="Genomic_DNA"/>
</dbReference>
<evidence type="ECO:0000313" key="2">
    <source>
        <dbReference type="EMBL" id="QEI08404.1"/>
    </source>
</evidence>
<dbReference type="Gene3D" id="2.160.20.10">
    <property type="entry name" value="Single-stranded right-handed beta-helix, Pectin lyase-like"/>
    <property type="match status" value="1"/>
</dbReference>
<reference evidence="2 3" key="1">
    <citation type="submission" date="2019-08" db="EMBL/GenBank/DDBJ databases">
        <title>Amphibian skin-associated Pigmentiphaga: genome sequence and occurrence across geography and hosts.</title>
        <authorList>
            <person name="Bletz M.C."/>
            <person name="Bunk B."/>
            <person name="Sproeer C."/>
            <person name="Biwer P."/>
            <person name="Reiter S."/>
            <person name="Rabemananjara F.C.E."/>
            <person name="Schulz S."/>
            <person name="Overmann J."/>
            <person name="Vences M."/>
        </authorList>
    </citation>
    <scope>NUCLEOTIDE SEQUENCE [LARGE SCALE GENOMIC DNA]</scope>
    <source>
        <strain evidence="2 3">Mada1488</strain>
    </source>
</reference>
<evidence type="ECO:0000259" key="1">
    <source>
        <dbReference type="Pfam" id="PF13946"/>
    </source>
</evidence>
<dbReference type="InterPro" id="IPR038255">
    <property type="entry name" value="PBS_linker_sf"/>
</dbReference>
<dbReference type="AlphaFoldDB" id="A0A5C0B3B7"/>
<gene>
    <name evidence="2" type="ORF">FXN63_23120</name>
</gene>
<dbReference type="InterPro" id="IPR025282">
    <property type="entry name" value="DUF4214"/>
</dbReference>
<organism evidence="2 3">
    <name type="scientific">Pigmentiphaga aceris</name>
    <dbReference type="NCBI Taxonomy" id="1940612"/>
    <lineage>
        <taxon>Bacteria</taxon>
        <taxon>Pseudomonadati</taxon>
        <taxon>Pseudomonadota</taxon>
        <taxon>Betaproteobacteria</taxon>
        <taxon>Burkholderiales</taxon>
        <taxon>Alcaligenaceae</taxon>
        <taxon>Pigmentiphaga</taxon>
    </lineage>
</organism>
<accession>A0A5C0B3B7</accession>
<dbReference type="InterPro" id="IPR012334">
    <property type="entry name" value="Pectin_lyas_fold"/>
</dbReference>
<dbReference type="Gene3D" id="1.10.3130.20">
    <property type="entry name" value="Phycobilisome linker domain"/>
    <property type="match status" value="1"/>
</dbReference>
<dbReference type="SUPFAM" id="SSF51126">
    <property type="entry name" value="Pectin lyase-like"/>
    <property type="match status" value="1"/>
</dbReference>
<dbReference type="Proteomes" id="UP000325161">
    <property type="component" value="Chromosome"/>
</dbReference>
<protein>
    <submittedName>
        <fullName evidence="2">DUF4214 domain-containing protein</fullName>
    </submittedName>
</protein>
<dbReference type="KEGG" id="pacr:FXN63_23120"/>
<dbReference type="Pfam" id="PF13946">
    <property type="entry name" value="DUF4214"/>
    <property type="match status" value="2"/>
</dbReference>
<dbReference type="InterPro" id="IPR006626">
    <property type="entry name" value="PbH1"/>
</dbReference>